<dbReference type="InterPro" id="IPR010439">
    <property type="entry name" value="MUN_dom"/>
</dbReference>
<evidence type="ECO:0000313" key="4">
    <source>
        <dbReference type="EMBL" id="CCX32041.1"/>
    </source>
</evidence>
<gene>
    <name evidence="4" type="ORF">PCON_12245</name>
</gene>
<proteinExistence type="predicted"/>
<dbReference type="CDD" id="cd04043">
    <property type="entry name" value="C2_Munc13_fungal"/>
    <property type="match status" value="1"/>
</dbReference>
<dbReference type="SUPFAM" id="SSF49562">
    <property type="entry name" value="C2 domain (Calcium/lipid-binding domain, CaLB)"/>
    <property type="match status" value="1"/>
</dbReference>
<evidence type="ECO:0000313" key="5">
    <source>
        <dbReference type="Proteomes" id="UP000018144"/>
    </source>
</evidence>
<dbReference type="PROSITE" id="PS51259">
    <property type="entry name" value="MHD2"/>
    <property type="match status" value="1"/>
</dbReference>
<protein>
    <submittedName>
        <fullName evidence="4">Similar to Uncharacterized protein C11E3.02c acc. no. O13683</fullName>
    </submittedName>
</protein>
<keyword evidence="5" id="KW-1185">Reference proteome</keyword>
<dbReference type="Gene3D" id="2.60.40.150">
    <property type="entry name" value="C2 domain"/>
    <property type="match status" value="1"/>
</dbReference>
<dbReference type="EMBL" id="HF935722">
    <property type="protein sequence ID" value="CCX32041.1"/>
    <property type="molecule type" value="Genomic_DNA"/>
</dbReference>
<dbReference type="InterPro" id="IPR014772">
    <property type="entry name" value="Munc13_dom-2"/>
</dbReference>
<dbReference type="eggNOG" id="ENOG502QQWJ">
    <property type="taxonomic scope" value="Eukaryota"/>
</dbReference>
<dbReference type="InterPro" id="IPR014770">
    <property type="entry name" value="Munc13_1"/>
</dbReference>
<dbReference type="OrthoDB" id="2015333at2759"/>
<dbReference type="InterPro" id="IPR035892">
    <property type="entry name" value="C2_domain_sf"/>
</dbReference>
<organism evidence="4 5">
    <name type="scientific">Pyronema omphalodes (strain CBS 100304)</name>
    <name type="common">Pyronema confluens</name>
    <dbReference type="NCBI Taxonomy" id="1076935"/>
    <lineage>
        <taxon>Eukaryota</taxon>
        <taxon>Fungi</taxon>
        <taxon>Dikarya</taxon>
        <taxon>Ascomycota</taxon>
        <taxon>Pezizomycotina</taxon>
        <taxon>Pezizomycetes</taxon>
        <taxon>Pezizales</taxon>
        <taxon>Pyronemataceae</taxon>
        <taxon>Pyronema</taxon>
    </lineage>
</organism>
<name>U4LUY0_PYROM</name>
<dbReference type="SMART" id="SM00239">
    <property type="entry name" value="C2"/>
    <property type="match status" value="1"/>
</dbReference>
<dbReference type="Pfam" id="PF00168">
    <property type="entry name" value="C2"/>
    <property type="match status" value="1"/>
</dbReference>
<feature type="domain" description="C2" evidence="1">
    <location>
        <begin position="873"/>
        <end position="991"/>
    </location>
</feature>
<dbReference type="PANTHER" id="PTHR47263:SF1">
    <property type="entry name" value="C2 DOMAIN PROTEIN (AFU_ORTHOLOGUE AFUA_7G02350)"/>
    <property type="match status" value="1"/>
</dbReference>
<evidence type="ECO:0000259" key="1">
    <source>
        <dbReference type="PROSITE" id="PS50004"/>
    </source>
</evidence>
<dbReference type="Pfam" id="PF06292">
    <property type="entry name" value="MUN"/>
    <property type="match status" value="1"/>
</dbReference>
<dbReference type="PANTHER" id="PTHR47263">
    <property type="entry name" value="ADENYLATE CYCLASE ACTIVATION PROTEIN GIT1"/>
    <property type="match status" value="1"/>
</dbReference>
<sequence length="1361" mass="154928">MMSSRLHRQSMRSSQRSRHSMLVTGDDAFSFALRVAYLHYLLTPRPRRHGASSSISYNTAAAASSPQMLTPGSRISTSSFQDLIADFSRVSHGSSSKDPKSCRFPKGFLPILKERTQAVLMGQDKMVEYKDAAVKRTFGSFYGALVEPRYYENTAKSRRPEDLLLIFYTHATKELQKVHGGGAQGDWKQMVDRHVALFVRLMGRVIKEEGWAGNNPELVARLEMMEKKLLRHEDMGDGHGVAVTAAQEPLSGRVEDMPMVRTVSRVFNVPLETCQRDIDAKKAVWTEKAAFNDMKQYMNNLNLSSGNTLRRDDFDIEEAWETWAKKERTEVSENILLMGRAHAELLVGTAKRHGHTPSMGSGDFSGQGNRISVYDPNMEIGKNGEEEEEQYVFIPPDPRAFFRQIVSRCLVTDLGDPEMELEIIDIPGAEPVALLAKSSMELLNACGLRWRLPKYSRMVVFLDAFRTKYQEGELRLLTLESAFAYFEYMISEFPPHMWTIADQNQFRQLLSSVHDFVLRELYDILQHAYSPEAESIGLPLWVLDTYIYKNEMFTRVDIDEYCDTLKDGLRQKAEEVWGDMFEDHITANRKEGETIDPIHILNLMKEVDGMVDKVQKRFNKKILGHVSPTRIFVEVVYPKLALKVKSVLEETFAELAAQEQEMALDDGFDIYRQFTDLRALYTGLKNMPEEWPVHIEDLFIQFPKRWLQEVDAKVMGWVEGAVKQDKQMFSAMEGPDLTERQERHTSSVVDIFRSFNQSIGFLKELNWQDEYQYAKLMTVMTKILEKGVTRYCEELEYWFRHELNKKTPEQEAALTQTKQQKWMAMAKEAWSNEKKVEPFQFAPESCLKLNNIEFAQTMFDKLESSINADALAEVIAKHEPVQRGPKRSVYVFTVKIMEAEDLKAMDISGYSDPYVVLGDEFHHRLAKTRIVYSNLNPRWEESFDITTGGPILLVATLWDWDTMGDHDCLGRASLKLDPQAFMDFLPKEIWLDLDTQGRLLLRISMEGERDDIQFHFGKAFRTLKRTERDMTRQITDKLSAYIHHCLSRAALKNVLSKGTSTISAMSNLFSRTGLGNRPPSVAAVITDADIASALLPLTEYFNENFAILNQTLTHSAMTLVMTKLWKEVLVTLESLMVPTLSEKPSNQKPLSPKEAEIITRWLQLLLDFFHAKDEYTGEATGVPMEQLKNTKYHELQTLQFFYFEKTEDLVRSSERIANSIAARQQQKRQAALTSGSMSGGGGAASGLGGGLGGGLSSAAGSSSGFLTVSNGVVRQKSVLNKRNLSTIRKVKEEKRKLEQAEPNDDMILRILRMRPEATGYLRDRARQKEKIESIAAMDAIVAKSLGGGQKRVMTGLVQRAR</sequence>
<dbReference type="Gene3D" id="1.20.58.1100">
    <property type="match status" value="1"/>
</dbReference>
<dbReference type="Proteomes" id="UP000018144">
    <property type="component" value="Unassembled WGS sequence"/>
</dbReference>
<evidence type="ECO:0000259" key="2">
    <source>
        <dbReference type="PROSITE" id="PS51258"/>
    </source>
</evidence>
<dbReference type="InterPro" id="IPR000008">
    <property type="entry name" value="C2_dom"/>
</dbReference>
<dbReference type="PROSITE" id="PS51258">
    <property type="entry name" value="MHD1"/>
    <property type="match status" value="1"/>
</dbReference>
<feature type="domain" description="MHD1" evidence="2">
    <location>
        <begin position="668"/>
        <end position="795"/>
    </location>
</feature>
<dbReference type="OMA" id="VLKSPKW"/>
<dbReference type="PROSITE" id="PS50004">
    <property type="entry name" value="C2"/>
    <property type="match status" value="1"/>
</dbReference>
<reference evidence="4 5" key="1">
    <citation type="journal article" date="2013" name="PLoS Genet.">
        <title>The genome and development-dependent transcriptomes of Pyronema confluens: a window into fungal evolution.</title>
        <authorList>
            <person name="Traeger S."/>
            <person name="Altegoer F."/>
            <person name="Freitag M."/>
            <person name="Gabaldon T."/>
            <person name="Kempken F."/>
            <person name="Kumar A."/>
            <person name="Marcet-Houben M."/>
            <person name="Poggeler S."/>
            <person name="Stajich J.E."/>
            <person name="Nowrousian M."/>
        </authorList>
    </citation>
    <scope>NUCLEOTIDE SEQUENCE [LARGE SCALE GENOMIC DNA]</scope>
    <source>
        <strain evidence="5">CBS 100304</strain>
        <tissue evidence="4">Vegetative mycelium</tissue>
    </source>
</reference>
<accession>U4LUY0</accession>
<dbReference type="Gene3D" id="1.10.357.50">
    <property type="match status" value="1"/>
</dbReference>
<evidence type="ECO:0000259" key="3">
    <source>
        <dbReference type="PROSITE" id="PS51259"/>
    </source>
</evidence>
<dbReference type="InterPro" id="IPR052811">
    <property type="entry name" value="Glucose_resp_signaling"/>
</dbReference>
<dbReference type="STRING" id="1076935.U4LUY0"/>
<feature type="domain" description="MHD2" evidence="3">
    <location>
        <begin position="1091"/>
        <end position="1213"/>
    </location>
</feature>